<dbReference type="PANTHER" id="PTHR34145:SF61">
    <property type="entry name" value="OS07G0161500 PROTEIN"/>
    <property type="match status" value="1"/>
</dbReference>
<accession>A0A3L6SPY0</accession>
<gene>
    <name evidence="2" type="ORF">C2845_PM07G21510</name>
</gene>
<sequence length="299" mass="34888">MRKTYFRPSSGYYGLLRDKEFIAKVDTVLHQHSGTGVKHMEIKFGLHSKHADHIDRWVNFAIASKTKEFVIDLSGRAKSSFFTELARRKQIVREEPYNLPSQLFSPNNGSYLRRLELRTVSLQLPSDFKGFLNLKSLALVDKTIVPEGPFRFTYLRNLRLELILCSYENRKTDVLDYAYLLKIAPFMETLELPMWMNCQHRPYSKEDGELRVGLPQQHNHLKSVRISGFFGHKGQVELPLHILRRSIALEKMEITPKLEISNYLAGHDCLYEDLHYVDGHRVATEFKFAKQTIAMLLMW</sequence>
<protein>
    <recommendedName>
        <fullName evidence="1">At1g61320/AtMIF1 LRR domain-containing protein</fullName>
    </recommendedName>
</protein>
<keyword evidence="3" id="KW-1185">Reference proteome</keyword>
<evidence type="ECO:0000313" key="2">
    <source>
        <dbReference type="EMBL" id="RLN24706.1"/>
    </source>
</evidence>
<dbReference type="Proteomes" id="UP000275267">
    <property type="component" value="Unassembled WGS sequence"/>
</dbReference>
<dbReference type="InterPro" id="IPR055357">
    <property type="entry name" value="LRR_At1g61320_AtMIF1"/>
</dbReference>
<dbReference type="InterPro" id="IPR053772">
    <property type="entry name" value="At1g61320/At1g61330-like"/>
</dbReference>
<organism evidence="2 3">
    <name type="scientific">Panicum miliaceum</name>
    <name type="common">Proso millet</name>
    <name type="synonym">Broomcorn millet</name>
    <dbReference type="NCBI Taxonomy" id="4540"/>
    <lineage>
        <taxon>Eukaryota</taxon>
        <taxon>Viridiplantae</taxon>
        <taxon>Streptophyta</taxon>
        <taxon>Embryophyta</taxon>
        <taxon>Tracheophyta</taxon>
        <taxon>Spermatophyta</taxon>
        <taxon>Magnoliopsida</taxon>
        <taxon>Liliopsida</taxon>
        <taxon>Poales</taxon>
        <taxon>Poaceae</taxon>
        <taxon>PACMAD clade</taxon>
        <taxon>Panicoideae</taxon>
        <taxon>Panicodae</taxon>
        <taxon>Paniceae</taxon>
        <taxon>Panicinae</taxon>
        <taxon>Panicum</taxon>
        <taxon>Panicum sect. Panicum</taxon>
    </lineage>
</organism>
<dbReference type="STRING" id="4540.A0A3L6SPY0"/>
<feature type="domain" description="At1g61320/AtMIF1 LRR" evidence="1">
    <location>
        <begin position="149"/>
        <end position="253"/>
    </location>
</feature>
<dbReference type="EMBL" id="PQIB02000004">
    <property type="protein sequence ID" value="RLN24706.1"/>
    <property type="molecule type" value="Genomic_DNA"/>
</dbReference>
<dbReference type="OrthoDB" id="613853at2759"/>
<dbReference type="Pfam" id="PF23622">
    <property type="entry name" value="LRR_At1g61320_AtMIF1"/>
    <property type="match status" value="2"/>
</dbReference>
<dbReference type="PANTHER" id="PTHR34145">
    <property type="entry name" value="OS02G0105600 PROTEIN"/>
    <property type="match status" value="1"/>
</dbReference>
<evidence type="ECO:0000313" key="3">
    <source>
        <dbReference type="Proteomes" id="UP000275267"/>
    </source>
</evidence>
<name>A0A3L6SPY0_PANMI</name>
<feature type="domain" description="At1g61320/AtMIF1 LRR" evidence="1">
    <location>
        <begin position="28"/>
        <end position="144"/>
    </location>
</feature>
<evidence type="ECO:0000259" key="1">
    <source>
        <dbReference type="Pfam" id="PF23622"/>
    </source>
</evidence>
<reference evidence="3" key="1">
    <citation type="journal article" date="2019" name="Nat. Commun.">
        <title>The genome of broomcorn millet.</title>
        <authorList>
            <person name="Zou C."/>
            <person name="Miki D."/>
            <person name="Li D."/>
            <person name="Tang Q."/>
            <person name="Xiao L."/>
            <person name="Rajput S."/>
            <person name="Deng P."/>
            <person name="Jia W."/>
            <person name="Huang R."/>
            <person name="Zhang M."/>
            <person name="Sun Y."/>
            <person name="Hu J."/>
            <person name="Fu X."/>
            <person name="Schnable P.S."/>
            <person name="Li F."/>
            <person name="Zhang H."/>
            <person name="Feng B."/>
            <person name="Zhu X."/>
            <person name="Liu R."/>
            <person name="Schnable J.C."/>
            <person name="Zhu J.-K."/>
            <person name="Zhang H."/>
        </authorList>
    </citation>
    <scope>NUCLEOTIDE SEQUENCE [LARGE SCALE GENOMIC DNA]</scope>
</reference>
<comment type="caution">
    <text evidence="2">The sequence shown here is derived from an EMBL/GenBank/DDBJ whole genome shotgun (WGS) entry which is preliminary data.</text>
</comment>
<proteinExistence type="predicted"/>
<dbReference type="AlphaFoldDB" id="A0A3L6SPY0"/>